<dbReference type="InterPro" id="IPR044668">
    <property type="entry name" value="PuuD-like"/>
</dbReference>
<dbReference type="GO" id="GO:0033969">
    <property type="term" value="F:gamma-glutamyl-gamma-aminobutyrate hydrolase activity"/>
    <property type="evidence" value="ECO:0007669"/>
    <property type="project" value="UniProtKB-EC"/>
</dbReference>
<dbReference type="EMBL" id="UGPG01000001">
    <property type="protein sequence ID" value="STY42899.1"/>
    <property type="molecule type" value="Genomic_DNA"/>
</dbReference>
<organism evidence="1 2">
    <name type="scientific">Listeria grayi</name>
    <name type="common">Listeria murrayi</name>
    <dbReference type="NCBI Taxonomy" id="1641"/>
    <lineage>
        <taxon>Bacteria</taxon>
        <taxon>Bacillati</taxon>
        <taxon>Bacillota</taxon>
        <taxon>Bacilli</taxon>
        <taxon>Bacillales</taxon>
        <taxon>Listeriaceae</taxon>
        <taxon>Listeria</taxon>
    </lineage>
</organism>
<dbReference type="SUPFAM" id="SSF52317">
    <property type="entry name" value="Class I glutamine amidotransferase-like"/>
    <property type="match status" value="1"/>
</dbReference>
<dbReference type="AlphaFoldDB" id="A0A378M954"/>
<dbReference type="EC" id="3.5.1.94" evidence="1"/>
<proteinExistence type="predicted"/>
<dbReference type="FunFam" id="3.40.50.880:FF:000030">
    <property type="entry name" value="Gamma-glutamyl-gamma-aminobutyrate hydrolase PuuD"/>
    <property type="match status" value="1"/>
</dbReference>
<sequence length="243" mass="26984">MKPVIGITSNRLVKGVDTFYGHRVTYTQQHYVDAIQGTGGLPVVLPIDKPAAAAQAISLIDGLLLTGGQDISPHLYLEEPNPEIGAYSPQRDHFEMALVHAALEAGKPIFAICRGLQLVNVALGGSLYQDVNYVKQPLVQHLQHVDETLGSHTINIEKDSQLNQLFSDKKVVNSLHHQFIKTVADKLVVSARTTDGMIEAMEGSRELASWFIGVQWHPEMMFQRDPETQKLFQIFLQAAQKHE</sequence>
<dbReference type="PANTHER" id="PTHR43235">
    <property type="entry name" value="GLUTAMINE AMIDOTRANSFERASE PB2B2.05-RELATED"/>
    <property type="match status" value="1"/>
</dbReference>
<dbReference type="Pfam" id="PF07722">
    <property type="entry name" value="Peptidase_C26"/>
    <property type="match status" value="1"/>
</dbReference>
<gene>
    <name evidence="1" type="primary">puuD</name>
    <name evidence="1" type="ORF">NCTC10815_00147</name>
</gene>
<dbReference type="Proteomes" id="UP000254879">
    <property type="component" value="Unassembled WGS sequence"/>
</dbReference>
<evidence type="ECO:0000313" key="1">
    <source>
        <dbReference type="EMBL" id="STY42899.1"/>
    </source>
</evidence>
<protein>
    <submittedName>
        <fullName evidence="1">Gamma-glutamyl-gamma-aminobutyrate hydrolase PuuD</fullName>
        <ecNumber evidence="1">3.5.1.94</ecNumber>
    </submittedName>
</protein>
<dbReference type="InterPro" id="IPR011697">
    <property type="entry name" value="Peptidase_C26"/>
</dbReference>
<dbReference type="GO" id="GO:0006598">
    <property type="term" value="P:polyamine catabolic process"/>
    <property type="evidence" value="ECO:0007669"/>
    <property type="project" value="TreeGrafter"/>
</dbReference>
<dbReference type="RefSeq" id="WP_115345490.1">
    <property type="nucleotide sequence ID" value="NZ_UGPG01000001.1"/>
</dbReference>
<dbReference type="GO" id="GO:0005829">
    <property type="term" value="C:cytosol"/>
    <property type="evidence" value="ECO:0007669"/>
    <property type="project" value="TreeGrafter"/>
</dbReference>
<evidence type="ECO:0000313" key="2">
    <source>
        <dbReference type="Proteomes" id="UP000254879"/>
    </source>
</evidence>
<dbReference type="PROSITE" id="PS51273">
    <property type="entry name" value="GATASE_TYPE_1"/>
    <property type="match status" value="1"/>
</dbReference>
<reference evidence="1 2" key="1">
    <citation type="submission" date="2018-06" db="EMBL/GenBank/DDBJ databases">
        <authorList>
            <consortium name="Pathogen Informatics"/>
            <person name="Doyle S."/>
        </authorList>
    </citation>
    <scope>NUCLEOTIDE SEQUENCE [LARGE SCALE GENOMIC DNA]</scope>
    <source>
        <strain evidence="2">NCTC 10815</strain>
    </source>
</reference>
<dbReference type="InterPro" id="IPR029062">
    <property type="entry name" value="Class_I_gatase-like"/>
</dbReference>
<dbReference type="PANTHER" id="PTHR43235:SF1">
    <property type="entry name" value="GLUTAMINE AMIDOTRANSFERASE PB2B2.05-RELATED"/>
    <property type="match status" value="1"/>
</dbReference>
<dbReference type="CDD" id="cd01745">
    <property type="entry name" value="GATase1_2"/>
    <property type="match status" value="1"/>
</dbReference>
<accession>A0A378M954</accession>
<name>A0A378M954_LISGR</name>
<dbReference type="Gene3D" id="3.40.50.880">
    <property type="match status" value="1"/>
</dbReference>
<keyword evidence="1" id="KW-0378">Hydrolase</keyword>